<evidence type="ECO:0000256" key="1">
    <source>
        <dbReference type="ARBA" id="ARBA00004642"/>
    </source>
</evidence>
<keyword evidence="5" id="KW-0539">Nucleus</keyword>
<feature type="region of interest" description="Disordered" evidence="6">
    <location>
        <begin position="114"/>
        <end position="165"/>
    </location>
</feature>
<dbReference type="GO" id="GO:0006338">
    <property type="term" value="P:chromatin remodeling"/>
    <property type="evidence" value="ECO:0007669"/>
    <property type="project" value="TreeGrafter"/>
</dbReference>
<accession>A0A8J5ZT55</accession>
<reference evidence="8" key="1">
    <citation type="journal article" date="2021" name="Evol. Appl.">
        <title>The genome of the Pyrenean desman and the effects of bottlenecks and inbreeding on the genomic landscape of an endangered species.</title>
        <authorList>
            <person name="Escoda L."/>
            <person name="Castresana J."/>
        </authorList>
    </citation>
    <scope>NUCLEOTIDE SEQUENCE</scope>
    <source>
        <strain evidence="8">IBE-C5619</strain>
    </source>
</reference>
<feature type="domain" description="Nucleoplasmin core" evidence="7">
    <location>
        <begin position="2"/>
        <end position="67"/>
    </location>
</feature>
<dbReference type="InterPro" id="IPR036824">
    <property type="entry name" value="Nucleoplasmin_core_dom_sf"/>
</dbReference>
<dbReference type="AlphaFoldDB" id="A0A8J5ZT55"/>
<dbReference type="OrthoDB" id="9946910at2759"/>
<dbReference type="Gene3D" id="1.10.10.2100">
    <property type="match status" value="1"/>
</dbReference>
<dbReference type="Pfam" id="PF03066">
    <property type="entry name" value="Nucleoplasmin"/>
    <property type="match status" value="1"/>
</dbReference>
<evidence type="ECO:0000259" key="7">
    <source>
        <dbReference type="Pfam" id="PF03066"/>
    </source>
</evidence>
<dbReference type="InterPro" id="IPR024057">
    <property type="entry name" value="Nucleoplasmin_core_dom"/>
</dbReference>
<evidence type="ECO:0000256" key="3">
    <source>
        <dbReference type="ARBA" id="ARBA00020749"/>
    </source>
</evidence>
<dbReference type="InterPro" id="IPR004301">
    <property type="entry name" value="Nucleoplasmin"/>
</dbReference>
<feature type="compositionally biased region" description="Polar residues" evidence="6">
    <location>
        <begin position="132"/>
        <end position="143"/>
    </location>
</feature>
<comment type="similarity">
    <text evidence="2">Belongs to the nucleoplasmin family.</text>
</comment>
<protein>
    <recommendedName>
        <fullName evidence="3">Nucleophosmin</fullName>
    </recommendedName>
</protein>
<dbReference type="GO" id="GO:0005654">
    <property type="term" value="C:nucleoplasm"/>
    <property type="evidence" value="ECO:0007669"/>
    <property type="project" value="UniProtKB-SubCell"/>
</dbReference>
<dbReference type="Proteomes" id="UP000700334">
    <property type="component" value="Unassembled WGS sequence"/>
</dbReference>
<evidence type="ECO:0000256" key="6">
    <source>
        <dbReference type="SAM" id="MobiDB-lite"/>
    </source>
</evidence>
<feature type="non-terminal residue" evidence="8">
    <location>
        <position position="1"/>
    </location>
</feature>
<organism evidence="8 9">
    <name type="scientific">Galemys pyrenaicus</name>
    <name type="common">Iberian desman</name>
    <name type="synonym">Pyrenean desman</name>
    <dbReference type="NCBI Taxonomy" id="202257"/>
    <lineage>
        <taxon>Eukaryota</taxon>
        <taxon>Metazoa</taxon>
        <taxon>Chordata</taxon>
        <taxon>Craniata</taxon>
        <taxon>Vertebrata</taxon>
        <taxon>Euteleostomi</taxon>
        <taxon>Mammalia</taxon>
        <taxon>Eutheria</taxon>
        <taxon>Laurasiatheria</taxon>
        <taxon>Eulipotyphla</taxon>
        <taxon>Talpidae</taxon>
        <taxon>Galemys</taxon>
    </lineage>
</organism>
<dbReference type="GO" id="GO:0003682">
    <property type="term" value="F:chromatin binding"/>
    <property type="evidence" value="ECO:0007669"/>
    <property type="project" value="TreeGrafter"/>
</dbReference>
<name>A0A8J5ZT55_GALPY</name>
<dbReference type="GO" id="GO:0010824">
    <property type="term" value="P:regulation of centrosome duplication"/>
    <property type="evidence" value="ECO:0007669"/>
    <property type="project" value="TreeGrafter"/>
</dbReference>
<dbReference type="GO" id="GO:0005730">
    <property type="term" value="C:nucleolus"/>
    <property type="evidence" value="ECO:0007669"/>
    <property type="project" value="TreeGrafter"/>
</dbReference>
<dbReference type="GO" id="GO:0042393">
    <property type="term" value="F:histone binding"/>
    <property type="evidence" value="ECO:0007669"/>
    <property type="project" value="TreeGrafter"/>
</dbReference>
<dbReference type="GO" id="GO:0042274">
    <property type="term" value="P:ribosomal small subunit biogenesis"/>
    <property type="evidence" value="ECO:0007669"/>
    <property type="project" value="TreeGrafter"/>
</dbReference>
<dbReference type="Gene3D" id="2.60.120.340">
    <property type="entry name" value="Nucleoplasmin core domain"/>
    <property type="match status" value="1"/>
</dbReference>
<evidence type="ECO:0000256" key="4">
    <source>
        <dbReference type="ARBA" id="ARBA00023186"/>
    </source>
</evidence>
<dbReference type="SUPFAM" id="SSF69203">
    <property type="entry name" value="Nucleoplasmin-like core domain"/>
    <property type="match status" value="1"/>
</dbReference>
<dbReference type="GO" id="GO:0000055">
    <property type="term" value="P:ribosomal large subunit export from nucleus"/>
    <property type="evidence" value="ECO:0007669"/>
    <property type="project" value="TreeGrafter"/>
</dbReference>
<dbReference type="GO" id="GO:0000056">
    <property type="term" value="P:ribosomal small subunit export from nucleus"/>
    <property type="evidence" value="ECO:0007669"/>
    <property type="project" value="TreeGrafter"/>
</dbReference>
<keyword evidence="9" id="KW-1185">Reference proteome</keyword>
<keyword evidence="4" id="KW-0143">Chaperone</keyword>
<dbReference type="GO" id="GO:0045944">
    <property type="term" value="P:positive regulation of transcription by RNA polymerase II"/>
    <property type="evidence" value="ECO:0007669"/>
    <property type="project" value="TreeGrafter"/>
</dbReference>
<proteinExistence type="inferred from homology"/>
<evidence type="ECO:0000313" key="8">
    <source>
        <dbReference type="EMBL" id="KAG8506596.1"/>
    </source>
</evidence>
<dbReference type="PANTHER" id="PTHR22747:SF28">
    <property type="entry name" value="NUCLEOPHOSMIN"/>
    <property type="match status" value="1"/>
</dbReference>
<dbReference type="EMBL" id="JAGFMF010012148">
    <property type="protein sequence ID" value="KAG8506596.1"/>
    <property type="molecule type" value="Genomic_DNA"/>
</dbReference>
<dbReference type="PANTHER" id="PTHR22747">
    <property type="entry name" value="NUCLEOPLASMIN"/>
    <property type="match status" value="1"/>
</dbReference>
<dbReference type="GO" id="GO:0005737">
    <property type="term" value="C:cytoplasm"/>
    <property type="evidence" value="ECO:0007669"/>
    <property type="project" value="TreeGrafter"/>
</dbReference>
<gene>
    <name evidence="8" type="ORF">J0S82_002268</name>
</gene>
<dbReference type="GO" id="GO:0005813">
    <property type="term" value="C:centrosome"/>
    <property type="evidence" value="ECO:0007669"/>
    <property type="project" value="TreeGrafter"/>
</dbReference>
<evidence type="ECO:0000256" key="5">
    <source>
        <dbReference type="ARBA" id="ARBA00023242"/>
    </source>
</evidence>
<comment type="caution">
    <text evidence="8">The sequence shown here is derived from an EMBL/GenBank/DDBJ whole genome shotgun (WGS) entry which is preliminary data.</text>
</comment>
<dbReference type="GO" id="GO:0003723">
    <property type="term" value="F:RNA binding"/>
    <property type="evidence" value="ECO:0007669"/>
    <property type="project" value="TreeGrafter"/>
</dbReference>
<evidence type="ECO:0000256" key="2">
    <source>
        <dbReference type="ARBA" id="ARBA00010744"/>
    </source>
</evidence>
<dbReference type="GO" id="GO:1990904">
    <property type="term" value="C:ribonucleoprotein complex"/>
    <property type="evidence" value="ECO:0007669"/>
    <property type="project" value="TreeGrafter"/>
</dbReference>
<sequence length="202" mass="21299">ASVGAGVKHKLSIAKAEAVNDAGHPVKVTPTTLKVSVQTTVSLGTFDTPPPVVSGLKCGSGPEHRSGWLLGEEDVELEDEEAEGVKLLSSLGSTVLLDVVLQNKVKLAAAADFDDAEAEEKVPGRKSLGDTPVQNAQKSNQNGKDSKPPIPRSKTPKGSSSIEDIKAKMQASEKMILFGKAKVEAKFVNDVNCLQTTDWEAI</sequence>
<evidence type="ECO:0000313" key="9">
    <source>
        <dbReference type="Proteomes" id="UP000700334"/>
    </source>
</evidence>
<comment type="subcellular location">
    <subcellularLocation>
        <location evidence="1">Nucleus</location>
        <location evidence="1">Nucleoplasm</location>
    </subcellularLocation>
</comment>
<dbReference type="GO" id="GO:0042273">
    <property type="term" value="P:ribosomal large subunit biogenesis"/>
    <property type="evidence" value="ECO:0007669"/>
    <property type="project" value="TreeGrafter"/>
</dbReference>